<dbReference type="PANTHER" id="PTHR37810:SF5">
    <property type="entry name" value="IMMUNITY PROTEIN SDPI"/>
    <property type="match status" value="1"/>
</dbReference>
<dbReference type="InterPro" id="IPR026272">
    <property type="entry name" value="SdpI"/>
</dbReference>
<feature type="transmembrane region" description="Helical" evidence="1">
    <location>
        <begin position="45"/>
        <end position="68"/>
    </location>
</feature>
<feature type="transmembrane region" description="Helical" evidence="1">
    <location>
        <begin position="115"/>
        <end position="134"/>
    </location>
</feature>
<evidence type="ECO:0000256" key="1">
    <source>
        <dbReference type="SAM" id="Phobius"/>
    </source>
</evidence>
<feature type="transmembrane region" description="Helical" evidence="1">
    <location>
        <begin position="188"/>
        <end position="209"/>
    </location>
</feature>
<feature type="transmembrane region" description="Helical" evidence="1">
    <location>
        <begin position="7"/>
        <end position="25"/>
    </location>
</feature>
<keyword evidence="4" id="KW-1185">Reference proteome</keyword>
<keyword evidence="1" id="KW-1133">Transmembrane helix</keyword>
<dbReference type="EMBL" id="FOMG01000004">
    <property type="protein sequence ID" value="SFC51052.1"/>
    <property type="molecule type" value="Genomic_DNA"/>
</dbReference>
<organism evidence="3 4">
    <name type="scientific">Clostridium uliginosum</name>
    <dbReference type="NCBI Taxonomy" id="119641"/>
    <lineage>
        <taxon>Bacteria</taxon>
        <taxon>Bacillati</taxon>
        <taxon>Bacillota</taxon>
        <taxon>Clostridia</taxon>
        <taxon>Eubacteriales</taxon>
        <taxon>Clostridiaceae</taxon>
        <taxon>Clostridium</taxon>
    </lineage>
</organism>
<feature type="domain" description="DUF1648" evidence="2">
    <location>
        <begin position="13"/>
        <end position="60"/>
    </location>
</feature>
<proteinExistence type="predicted"/>
<dbReference type="PANTHER" id="PTHR37810">
    <property type="entry name" value="IMMUNITY PROTEIN SDPI"/>
    <property type="match status" value="1"/>
</dbReference>
<evidence type="ECO:0000313" key="4">
    <source>
        <dbReference type="Proteomes" id="UP000199263"/>
    </source>
</evidence>
<dbReference type="STRING" id="119641.SAMN05421842_104137"/>
<keyword evidence="1" id="KW-0812">Transmembrane</keyword>
<sequence>MMKKKSNIYNLTLIIIAFLISISLYNKLPDLMPMHWNISGEVNRYGSKLFAAFLPPVFMIVIWLGMLYSPKIDPKKANYSKFNESYTIISNALVTFFFVIHIVIIATSLSYNIPINKVIPFMVGILFIIIGNYLPKSKSNFFYGIKTPWTLTSEEVWKKTHRLGGKLFVFSGLIISVSSLLFKGNIQFIILLISVFIVGIIPIIASYFYSKNNIK</sequence>
<dbReference type="InterPro" id="IPR025962">
    <property type="entry name" value="SdpI/YhfL"/>
</dbReference>
<dbReference type="Pfam" id="PF07853">
    <property type="entry name" value="DUF1648"/>
    <property type="match status" value="1"/>
</dbReference>
<dbReference type="Pfam" id="PF13630">
    <property type="entry name" value="SdpI"/>
    <property type="match status" value="1"/>
</dbReference>
<name>A0A1I1JSX3_9CLOT</name>
<dbReference type="Proteomes" id="UP000199263">
    <property type="component" value="Unassembled WGS sequence"/>
</dbReference>
<dbReference type="PIRSF" id="PIRSF038959">
    <property type="entry name" value="SdpI"/>
    <property type="match status" value="1"/>
</dbReference>
<dbReference type="RefSeq" id="WP_242943285.1">
    <property type="nucleotide sequence ID" value="NZ_FOMG01000004.1"/>
</dbReference>
<reference evidence="3 4" key="1">
    <citation type="submission" date="2016-10" db="EMBL/GenBank/DDBJ databases">
        <authorList>
            <person name="de Groot N.N."/>
        </authorList>
    </citation>
    <scope>NUCLEOTIDE SEQUENCE [LARGE SCALE GENOMIC DNA]</scope>
    <source>
        <strain evidence="3 4">DSM 12992</strain>
    </source>
</reference>
<evidence type="ECO:0000259" key="2">
    <source>
        <dbReference type="Pfam" id="PF07853"/>
    </source>
</evidence>
<gene>
    <name evidence="3" type="ORF">SAMN05421842_104137</name>
</gene>
<protein>
    <submittedName>
        <fullName evidence="3">Uncharacterized membrane protein</fullName>
    </submittedName>
</protein>
<dbReference type="InterPro" id="IPR012867">
    <property type="entry name" value="DUF1648"/>
</dbReference>
<keyword evidence="1" id="KW-0472">Membrane</keyword>
<feature type="transmembrane region" description="Helical" evidence="1">
    <location>
        <begin position="88"/>
        <end position="109"/>
    </location>
</feature>
<dbReference type="AlphaFoldDB" id="A0A1I1JSX3"/>
<accession>A0A1I1JSX3</accession>
<dbReference type="GO" id="GO:0009636">
    <property type="term" value="P:response to toxic substance"/>
    <property type="evidence" value="ECO:0007669"/>
    <property type="project" value="TreeGrafter"/>
</dbReference>
<feature type="transmembrane region" description="Helical" evidence="1">
    <location>
        <begin position="163"/>
        <end position="182"/>
    </location>
</feature>
<evidence type="ECO:0000313" key="3">
    <source>
        <dbReference type="EMBL" id="SFC51052.1"/>
    </source>
</evidence>